<dbReference type="PANTHER" id="PTHR46865:SF2">
    <property type="entry name" value="MONOOXYGENASE"/>
    <property type="match status" value="1"/>
</dbReference>
<protein>
    <recommendedName>
        <fullName evidence="4">FAD-binding domain-containing protein</fullName>
    </recommendedName>
</protein>
<sequence>MPQLRVLVVGASVAGPMTAYWFAKAGARVTVIERFPTLRTAGQAIDIRTTGVTVMRKIPGMEAAVRAKTTTVSSISFVYTDGSKVGTVKSTGDPNQQSLVSEYEIFRGDLSKILYDLTMDDEDVRFIFNEQISSIQQGDHVEDGPVTVEFKNGHPTEDYDLVVACDGATSRTRAMGLGVGVRDHMHPTNCWAAYYSVPDDLLHGTKEGIAHSAVGGKFMAIGPDPAGVTRVTLMSLAPIGDKQVPVAFQEASGKGDGTLKSLVARRFRGSGWISDTLVSGLEGCTDFYASEVCQVKVPRLSRGRFVLVGDAGYAPGFTGTGTTLAMTGAYLLAGEVACLSPDDIRAGLEGYEARMRPLVDEMSKVPPFVPSVMAPQTAWGIWLRNLIFALVTRSGILEFGQKYLAGAFAKTEDSALPEYPWSR</sequence>
<gene>
    <name evidence="5" type="ORF">TAPDE_004043</name>
</gene>
<evidence type="ECO:0000259" key="4">
    <source>
        <dbReference type="Pfam" id="PF01494"/>
    </source>
</evidence>
<dbReference type="OrthoDB" id="655030at2759"/>
<evidence type="ECO:0000256" key="1">
    <source>
        <dbReference type="ARBA" id="ARBA00022630"/>
    </source>
</evidence>
<name>R4XDN7_TAPDE</name>
<dbReference type="PANTHER" id="PTHR46865">
    <property type="entry name" value="OXIDOREDUCTASE-RELATED"/>
    <property type="match status" value="1"/>
</dbReference>
<evidence type="ECO:0000313" key="6">
    <source>
        <dbReference type="Proteomes" id="UP000013776"/>
    </source>
</evidence>
<dbReference type="SUPFAM" id="SSF51905">
    <property type="entry name" value="FAD/NAD(P)-binding domain"/>
    <property type="match status" value="1"/>
</dbReference>
<comment type="caution">
    <text evidence="5">The sequence shown here is derived from an EMBL/GenBank/DDBJ whole genome shotgun (WGS) entry which is preliminary data.</text>
</comment>
<dbReference type="VEuPathDB" id="FungiDB:TAPDE_004043"/>
<dbReference type="EMBL" id="CAHR02000173">
    <property type="protein sequence ID" value="CCG83727.1"/>
    <property type="molecule type" value="Genomic_DNA"/>
</dbReference>
<evidence type="ECO:0000256" key="3">
    <source>
        <dbReference type="ARBA" id="ARBA00023002"/>
    </source>
</evidence>
<dbReference type="AlphaFoldDB" id="R4XDN7"/>
<organism evidence="5 6">
    <name type="scientific">Taphrina deformans (strain PYCC 5710 / ATCC 11124 / CBS 356.35 / IMI 108563 / JCM 9778 / NBRC 8474)</name>
    <name type="common">Peach leaf curl fungus</name>
    <name type="synonym">Lalaria deformans</name>
    <dbReference type="NCBI Taxonomy" id="1097556"/>
    <lineage>
        <taxon>Eukaryota</taxon>
        <taxon>Fungi</taxon>
        <taxon>Dikarya</taxon>
        <taxon>Ascomycota</taxon>
        <taxon>Taphrinomycotina</taxon>
        <taxon>Taphrinomycetes</taxon>
        <taxon>Taphrinales</taxon>
        <taxon>Taphrinaceae</taxon>
        <taxon>Taphrina</taxon>
    </lineage>
</organism>
<dbReference type="GO" id="GO:0071949">
    <property type="term" value="F:FAD binding"/>
    <property type="evidence" value="ECO:0007669"/>
    <property type="project" value="InterPro"/>
</dbReference>
<dbReference type="Proteomes" id="UP000013776">
    <property type="component" value="Unassembled WGS sequence"/>
</dbReference>
<feature type="domain" description="FAD-binding" evidence="4">
    <location>
        <begin position="5"/>
        <end position="175"/>
    </location>
</feature>
<keyword evidence="2" id="KW-0274">FAD</keyword>
<dbReference type="InterPro" id="IPR051704">
    <property type="entry name" value="FAD_aromatic-hydroxylase"/>
</dbReference>
<evidence type="ECO:0000256" key="2">
    <source>
        <dbReference type="ARBA" id="ARBA00022827"/>
    </source>
</evidence>
<dbReference type="Gene3D" id="3.30.9.10">
    <property type="entry name" value="D-Amino Acid Oxidase, subunit A, domain 2"/>
    <property type="match status" value="1"/>
</dbReference>
<keyword evidence="3" id="KW-0560">Oxidoreductase</keyword>
<dbReference type="GO" id="GO:0016491">
    <property type="term" value="F:oxidoreductase activity"/>
    <property type="evidence" value="ECO:0007669"/>
    <property type="project" value="UniProtKB-KW"/>
</dbReference>
<accession>R4XDN7</accession>
<evidence type="ECO:0000313" key="5">
    <source>
        <dbReference type="EMBL" id="CCG83727.1"/>
    </source>
</evidence>
<keyword evidence="6" id="KW-1185">Reference proteome</keyword>
<dbReference type="InterPro" id="IPR002938">
    <property type="entry name" value="FAD-bd"/>
</dbReference>
<keyword evidence="1" id="KW-0285">Flavoprotein</keyword>
<dbReference type="PRINTS" id="PR00420">
    <property type="entry name" value="RNGMNOXGNASE"/>
</dbReference>
<dbReference type="eggNOG" id="ENOG502QTX9">
    <property type="taxonomic scope" value="Eukaryota"/>
</dbReference>
<dbReference type="STRING" id="1097556.R4XDN7"/>
<dbReference type="Pfam" id="PF01494">
    <property type="entry name" value="FAD_binding_3"/>
    <property type="match status" value="1"/>
</dbReference>
<proteinExistence type="predicted"/>
<dbReference type="InterPro" id="IPR036188">
    <property type="entry name" value="FAD/NAD-bd_sf"/>
</dbReference>
<reference evidence="5 6" key="1">
    <citation type="journal article" date="2013" name="MBio">
        <title>Genome sequencing of the plant pathogen Taphrina deformans, the causal agent of peach leaf curl.</title>
        <authorList>
            <person name="Cisse O.H."/>
            <person name="Almeida J.M.G.C.F."/>
            <person name="Fonseca A."/>
            <person name="Kumar A.A."/>
            <person name="Salojaervi J."/>
            <person name="Overmyer K."/>
            <person name="Hauser P.M."/>
            <person name="Pagni M."/>
        </authorList>
    </citation>
    <scope>NUCLEOTIDE SEQUENCE [LARGE SCALE GENOMIC DNA]</scope>
    <source>
        <strain evidence="6">PYCC 5710 / ATCC 11124 / CBS 356.35 / IMI 108563 / JCM 9778 / NBRC 8474</strain>
    </source>
</reference>
<dbReference type="Gene3D" id="3.50.50.60">
    <property type="entry name" value="FAD/NAD(P)-binding domain"/>
    <property type="match status" value="1"/>
</dbReference>